<evidence type="ECO:0000256" key="1">
    <source>
        <dbReference type="PIRSR" id="PIRSR602401-1"/>
    </source>
</evidence>
<dbReference type="HOGENOM" id="CLU_001570_14_0_1"/>
<dbReference type="OMA" id="WYYHAAR"/>
<reference evidence="3" key="1">
    <citation type="journal article" date="2012" name="MBio">
        <title>Comparative genome analysis of Trichophyton rubrum and related dermatophytes reveals candidate genes involved in infection.</title>
        <authorList>
            <person name="Martinez D.A."/>
            <person name="Oliver B.G."/>
            <person name="Graeser Y."/>
            <person name="Goldberg J.M."/>
            <person name="Li W."/>
            <person name="Martinez-Rossi N.M."/>
            <person name="Monod M."/>
            <person name="Shelest E."/>
            <person name="Barton R.C."/>
            <person name="Birch E."/>
            <person name="Brakhage A.A."/>
            <person name="Chen Z."/>
            <person name="Gurr S.J."/>
            <person name="Heiman D."/>
            <person name="Heitman J."/>
            <person name="Kosti I."/>
            <person name="Rossi A."/>
            <person name="Saif S."/>
            <person name="Samalova M."/>
            <person name="Saunders C.W."/>
            <person name="Shea T."/>
            <person name="Summerbell R.C."/>
            <person name="Xu J."/>
            <person name="Young S."/>
            <person name="Zeng Q."/>
            <person name="Birren B.W."/>
            <person name="Cuomo C.A."/>
            <person name="White T.C."/>
        </authorList>
    </citation>
    <scope>NUCLEOTIDE SEQUENCE [LARGE SCALE GENOMIC DNA]</scope>
    <source>
        <strain evidence="3">ATCC MYA-4605 / CBS 113480</strain>
    </source>
</reference>
<dbReference type="STRING" id="554155.C5FP34"/>
<keyword evidence="1" id="KW-0479">Metal-binding</keyword>
<protein>
    <submittedName>
        <fullName evidence="2">Benzoate 4-monooxygenase cytochrome P450</fullName>
    </submittedName>
</protein>
<comment type="cofactor">
    <cofactor evidence="1">
        <name>heme</name>
        <dbReference type="ChEBI" id="CHEBI:30413"/>
    </cofactor>
</comment>
<dbReference type="GeneID" id="9230085"/>
<evidence type="ECO:0000313" key="2">
    <source>
        <dbReference type="EMBL" id="EEQ31887.1"/>
    </source>
</evidence>
<dbReference type="GO" id="GO:0005506">
    <property type="term" value="F:iron ion binding"/>
    <property type="evidence" value="ECO:0007669"/>
    <property type="project" value="InterPro"/>
</dbReference>
<dbReference type="PRINTS" id="PR00463">
    <property type="entry name" value="EP450I"/>
</dbReference>
<dbReference type="InterPro" id="IPR002401">
    <property type="entry name" value="Cyt_P450_E_grp-I"/>
</dbReference>
<dbReference type="Pfam" id="PF00067">
    <property type="entry name" value="p450"/>
    <property type="match status" value="1"/>
</dbReference>
<keyword evidence="2" id="KW-0503">Monooxygenase</keyword>
<dbReference type="EMBL" id="DS995704">
    <property type="protein sequence ID" value="EEQ31887.1"/>
    <property type="molecule type" value="Genomic_DNA"/>
</dbReference>
<dbReference type="GO" id="GO:0016705">
    <property type="term" value="F:oxidoreductase activity, acting on paired donors, with incorporation or reduction of molecular oxygen"/>
    <property type="evidence" value="ECO:0007669"/>
    <property type="project" value="InterPro"/>
</dbReference>
<dbReference type="SUPFAM" id="SSF48264">
    <property type="entry name" value="Cytochrome P450"/>
    <property type="match status" value="1"/>
</dbReference>
<dbReference type="PRINTS" id="PR00385">
    <property type="entry name" value="P450"/>
</dbReference>
<proteinExistence type="predicted"/>
<dbReference type="PANTHER" id="PTHR24305">
    <property type="entry name" value="CYTOCHROME P450"/>
    <property type="match status" value="1"/>
</dbReference>
<dbReference type="eggNOG" id="KOG0157">
    <property type="taxonomic scope" value="Eukaryota"/>
</dbReference>
<gene>
    <name evidence="2" type="ORF">MCYG_04706</name>
</gene>
<keyword evidence="3" id="KW-1185">Reference proteome</keyword>
<dbReference type="InterPro" id="IPR036396">
    <property type="entry name" value="Cyt_P450_sf"/>
</dbReference>
<accession>C5FP34</accession>
<sequence>MQVNTKPGYTRADWFFRAMRVDYQHDHLFSLTDAAEHDRRRKLLGPGLASTNRREQFYGTEFPYELFINERLEELLHLIRSNYLSSGSKMVPVDMAAKIQYYAYDVISTIAFGQPFQMLQKDTDTNGYIQSVKEGFLVANVLVALGLAKASQSSLIGPALAPRSNDETGYGKLLAVSAKLIKEREANPRENPQDMLDSFIRHGMAGDALRSEMLDAVIIGSFGPYYSICSVILLTLTNQHVLAKLRREIDEAVTTGKAPRAGNGVISFAQTKQLPYLQAVIRESLRMFPPVVGLFPRKIPAGGDTVTVAGKTVFLPEGAYIGRSVYGMYRCKETYGEDVDIFRPERWLEADDAELANMIRVNELIFNHGKYQCMGKVIAQTEIAKAVFELLRAFDFDLVTRDKDPWKTVDMFGICGVSDFWAWKCCRVEYDGANFIIGYEMLGHVISELQGSLLGLGTVLDIWVVPGRAGVVDTLIETAWLVKGSFWWLMLKLPGCSAVHVHAM</sequence>
<keyword evidence="1" id="KW-0408">Iron</keyword>
<organism evidence="2 3">
    <name type="scientific">Arthroderma otae (strain ATCC MYA-4605 / CBS 113480)</name>
    <name type="common">Microsporum canis</name>
    <dbReference type="NCBI Taxonomy" id="554155"/>
    <lineage>
        <taxon>Eukaryota</taxon>
        <taxon>Fungi</taxon>
        <taxon>Dikarya</taxon>
        <taxon>Ascomycota</taxon>
        <taxon>Pezizomycotina</taxon>
        <taxon>Eurotiomycetes</taxon>
        <taxon>Eurotiomycetidae</taxon>
        <taxon>Onygenales</taxon>
        <taxon>Arthrodermataceae</taxon>
        <taxon>Microsporum</taxon>
    </lineage>
</organism>
<dbReference type="Proteomes" id="UP000002035">
    <property type="component" value="Unassembled WGS sequence"/>
</dbReference>
<dbReference type="VEuPathDB" id="FungiDB:MCYG_04706"/>
<dbReference type="AlphaFoldDB" id="C5FP34"/>
<dbReference type="InterPro" id="IPR001128">
    <property type="entry name" value="Cyt_P450"/>
</dbReference>
<dbReference type="InterPro" id="IPR050121">
    <property type="entry name" value="Cytochrome_P450_monoxygenase"/>
</dbReference>
<name>C5FP34_ARTOC</name>
<dbReference type="Gene3D" id="1.10.630.10">
    <property type="entry name" value="Cytochrome P450"/>
    <property type="match status" value="1"/>
</dbReference>
<keyword evidence="2" id="KW-0560">Oxidoreductase</keyword>
<dbReference type="GO" id="GO:0004497">
    <property type="term" value="F:monooxygenase activity"/>
    <property type="evidence" value="ECO:0007669"/>
    <property type="project" value="UniProtKB-KW"/>
</dbReference>
<dbReference type="RefSeq" id="XP_002846969.1">
    <property type="nucleotide sequence ID" value="XM_002846923.1"/>
</dbReference>
<feature type="binding site" description="axial binding residue" evidence="1">
    <location>
        <position position="373"/>
    </location>
    <ligand>
        <name>heme</name>
        <dbReference type="ChEBI" id="CHEBI:30413"/>
    </ligand>
    <ligandPart>
        <name>Fe</name>
        <dbReference type="ChEBI" id="CHEBI:18248"/>
    </ligandPart>
</feature>
<keyword evidence="1" id="KW-0349">Heme</keyword>
<evidence type="ECO:0000313" key="3">
    <source>
        <dbReference type="Proteomes" id="UP000002035"/>
    </source>
</evidence>
<dbReference type="PANTHER" id="PTHR24305:SF168">
    <property type="entry name" value="P450, PUTATIVE (EUROFUNG)-RELATED"/>
    <property type="match status" value="1"/>
</dbReference>
<dbReference type="OrthoDB" id="3934656at2759"/>
<dbReference type="GO" id="GO:0020037">
    <property type="term" value="F:heme binding"/>
    <property type="evidence" value="ECO:0007669"/>
    <property type="project" value="InterPro"/>
</dbReference>